<evidence type="ECO:0000313" key="2">
    <source>
        <dbReference type="EMBL" id="CAG6771758.1"/>
    </source>
</evidence>
<name>A0A8D9AS63_9HEMI</name>
<feature type="compositionally biased region" description="Basic and acidic residues" evidence="1">
    <location>
        <begin position="7"/>
        <end position="19"/>
    </location>
</feature>
<dbReference type="EMBL" id="HBUF01262254">
    <property type="protein sequence ID" value="CAG6683229.1"/>
    <property type="molecule type" value="Transcribed_RNA"/>
</dbReference>
<dbReference type="InterPro" id="IPR026780">
    <property type="entry name" value="PNRC1/2"/>
</dbReference>
<dbReference type="EMBL" id="HBUF01262253">
    <property type="protein sequence ID" value="CAG6683227.1"/>
    <property type="molecule type" value="Transcribed_RNA"/>
</dbReference>
<dbReference type="EMBL" id="HBUF01585846">
    <property type="protein sequence ID" value="CAG6771758.1"/>
    <property type="molecule type" value="Transcribed_RNA"/>
</dbReference>
<keyword evidence="2" id="KW-0675">Receptor</keyword>
<organism evidence="2">
    <name type="scientific">Cacopsylla melanoneura</name>
    <dbReference type="NCBI Taxonomy" id="428564"/>
    <lineage>
        <taxon>Eukaryota</taxon>
        <taxon>Metazoa</taxon>
        <taxon>Ecdysozoa</taxon>
        <taxon>Arthropoda</taxon>
        <taxon>Hexapoda</taxon>
        <taxon>Insecta</taxon>
        <taxon>Pterygota</taxon>
        <taxon>Neoptera</taxon>
        <taxon>Paraneoptera</taxon>
        <taxon>Hemiptera</taxon>
        <taxon>Sternorrhyncha</taxon>
        <taxon>Psylloidea</taxon>
        <taxon>Psyllidae</taxon>
        <taxon>Psyllinae</taxon>
        <taxon>Cacopsylla</taxon>
    </lineage>
</organism>
<evidence type="ECO:0000256" key="1">
    <source>
        <dbReference type="SAM" id="MobiDB-lite"/>
    </source>
</evidence>
<feature type="region of interest" description="Disordered" evidence="1">
    <location>
        <begin position="1"/>
        <end position="102"/>
    </location>
</feature>
<feature type="compositionally biased region" description="Pro residues" evidence="1">
    <location>
        <begin position="91"/>
        <end position="101"/>
    </location>
</feature>
<reference evidence="2" key="1">
    <citation type="submission" date="2021-05" db="EMBL/GenBank/DDBJ databases">
        <authorList>
            <person name="Alioto T."/>
            <person name="Alioto T."/>
            <person name="Gomez Garrido J."/>
        </authorList>
    </citation>
    <scope>NUCLEOTIDE SEQUENCE</scope>
</reference>
<dbReference type="AlphaFoldDB" id="A0A8D9AS63"/>
<dbReference type="EMBL" id="HBUF01050912">
    <property type="protein sequence ID" value="CAG6621735.1"/>
    <property type="molecule type" value="Transcribed_RNA"/>
</dbReference>
<dbReference type="EMBL" id="HBUF01585848">
    <property type="protein sequence ID" value="CAG6771760.1"/>
    <property type="molecule type" value="Transcribed_RNA"/>
</dbReference>
<accession>A0A8D9AS63</accession>
<proteinExistence type="predicted"/>
<dbReference type="EMBL" id="HBUF01585847">
    <property type="protein sequence ID" value="CAG6771759.1"/>
    <property type="molecule type" value="Transcribed_RNA"/>
</dbReference>
<feature type="compositionally biased region" description="Polar residues" evidence="1">
    <location>
        <begin position="25"/>
        <end position="65"/>
    </location>
</feature>
<dbReference type="EMBL" id="HBUF01347569">
    <property type="protein sequence ID" value="CAG6710901.1"/>
    <property type="molecule type" value="Transcribed_RNA"/>
</dbReference>
<sequence length="129" mass="14292">MTNSKHSRVEMVIQKEGKNMRYRKSSNSESQCQRPVNSARESPNFPSLSNRSSPIKMSSPVNINRPSRDSHSQSPSPTLGIYYAGARFSEPPAPQSLPQPPSSWTFFNTCPPSPAIETNTLRMLLKVGA</sequence>
<dbReference type="PANTHER" id="PTHR15405">
    <property type="entry name" value="PROLINE-RICH NUCLEAR RECEPTOR COACTIVATOR"/>
    <property type="match status" value="1"/>
</dbReference>
<dbReference type="EMBL" id="HBUF01262252">
    <property type="protein sequence ID" value="CAG6683224.1"/>
    <property type="molecule type" value="Transcribed_RNA"/>
</dbReference>
<protein>
    <submittedName>
        <fullName evidence="2">Proline-rich nuclear receptor coactivator 2</fullName>
    </submittedName>
</protein>